<dbReference type="InterPro" id="IPR027951">
    <property type="entry name" value="Nepro_N"/>
</dbReference>
<dbReference type="EMBL" id="JBJXBP010000007">
    <property type="protein sequence ID" value="KAL3819283.1"/>
    <property type="molecule type" value="Genomic_DNA"/>
</dbReference>
<dbReference type="PANTHER" id="PTHR34786">
    <property type="entry name" value="OS09G0504900 PROTEIN"/>
    <property type="match status" value="1"/>
</dbReference>
<organism evidence="3 4">
    <name type="scientific">Penstemon smallii</name>
    <dbReference type="NCBI Taxonomy" id="265156"/>
    <lineage>
        <taxon>Eukaryota</taxon>
        <taxon>Viridiplantae</taxon>
        <taxon>Streptophyta</taxon>
        <taxon>Embryophyta</taxon>
        <taxon>Tracheophyta</taxon>
        <taxon>Spermatophyta</taxon>
        <taxon>Magnoliopsida</taxon>
        <taxon>eudicotyledons</taxon>
        <taxon>Gunneridae</taxon>
        <taxon>Pentapetalae</taxon>
        <taxon>asterids</taxon>
        <taxon>lamiids</taxon>
        <taxon>Lamiales</taxon>
        <taxon>Plantaginaceae</taxon>
        <taxon>Cheloneae</taxon>
        <taxon>Penstemon</taxon>
    </lineage>
</organism>
<evidence type="ECO:0000313" key="3">
    <source>
        <dbReference type="EMBL" id="KAL3819283.1"/>
    </source>
</evidence>
<sequence>MASEIEIFEQRLTSFMGQLQIECGILERLVYKHKNQHRRCTYFQYVLKVRRDLKLLKSAKLEEILDASFVVINSNRPKQKLQNLESLKKRRCDSDKYNFLERLLGVARLLSQMVEAMLKAATEISTLLAQSFFMKFALTTLAVLARIRVLVQQILVDIVQVYNTVSSLSQKEQTVKLNQQGFEVFREYYPRKEEAIVVLECNWQTDKYVLVERTGECETTRSLEKDDLEDVSLKPSNIQYQNIEVLLGVDESGTTNTEHQSADHPSSGDQAASRTTEASNANLVSTEDISINSSQGTLTEPKYEKSVQDGSCSAESPSDKSPILDYVNHKNETKKKKVAFVSVKPPAPSTTNQLKFNLKGTEESVLGGKQDPFFSLLTAGNDNNSLF</sequence>
<evidence type="ECO:0000259" key="2">
    <source>
        <dbReference type="Pfam" id="PF14780"/>
    </source>
</evidence>
<dbReference type="Proteomes" id="UP001634393">
    <property type="component" value="Unassembled WGS sequence"/>
</dbReference>
<evidence type="ECO:0000256" key="1">
    <source>
        <dbReference type="SAM" id="MobiDB-lite"/>
    </source>
</evidence>
<dbReference type="AlphaFoldDB" id="A0ABD3S4I5"/>
<protein>
    <recommendedName>
        <fullName evidence="2">Nucleolus and neural progenitor protein-like N-terminal domain-containing protein</fullName>
    </recommendedName>
</protein>
<name>A0ABD3S4I5_9LAMI</name>
<keyword evidence="4" id="KW-1185">Reference proteome</keyword>
<gene>
    <name evidence="3" type="ORF">ACJIZ3_005188</name>
</gene>
<feature type="domain" description="Nucleolus and neural progenitor protein-like N-terminal" evidence="2">
    <location>
        <begin position="4"/>
        <end position="164"/>
    </location>
</feature>
<reference evidence="3 4" key="1">
    <citation type="submission" date="2024-12" db="EMBL/GenBank/DDBJ databases">
        <title>The unique morphological basis and parallel evolutionary history of personate flowers in Penstemon.</title>
        <authorList>
            <person name="Depatie T.H."/>
            <person name="Wessinger C.A."/>
        </authorList>
    </citation>
    <scope>NUCLEOTIDE SEQUENCE [LARGE SCALE GENOMIC DNA]</scope>
    <source>
        <strain evidence="3">WTNN_2</strain>
        <tissue evidence="3">Leaf</tissue>
    </source>
</reference>
<proteinExistence type="predicted"/>
<dbReference type="Pfam" id="PF14780">
    <property type="entry name" value="NEPRO_N"/>
    <property type="match status" value="1"/>
</dbReference>
<accession>A0ABD3S4I5</accession>
<feature type="region of interest" description="Disordered" evidence="1">
    <location>
        <begin position="253"/>
        <end position="323"/>
    </location>
</feature>
<feature type="compositionally biased region" description="Polar residues" evidence="1">
    <location>
        <begin position="253"/>
        <end position="298"/>
    </location>
</feature>
<evidence type="ECO:0000313" key="4">
    <source>
        <dbReference type="Proteomes" id="UP001634393"/>
    </source>
</evidence>
<comment type="caution">
    <text evidence="3">The sequence shown here is derived from an EMBL/GenBank/DDBJ whole genome shotgun (WGS) entry which is preliminary data.</text>
</comment>
<dbReference type="PANTHER" id="PTHR34786:SF1">
    <property type="entry name" value="OS09G0504900 PROTEIN"/>
    <property type="match status" value="1"/>
</dbReference>